<accession>A0A7E5A190</accession>
<feature type="transmembrane region" description="Helical" evidence="1">
    <location>
        <begin position="501"/>
        <end position="527"/>
    </location>
</feature>
<name>A0A7E5A190_PANRE</name>
<evidence type="ECO:0000313" key="4">
    <source>
        <dbReference type="WBParaSite" id="Pan_g7635.t1"/>
    </source>
</evidence>
<evidence type="ECO:0000313" key="3">
    <source>
        <dbReference type="Proteomes" id="UP000492821"/>
    </source>
</evidence>
<reference evidence="3" key="1">
    <citation type="journal article" date="2013" name="Genetics">
        <title>The draft genome and transcriptome of Panagrellus redivivus are shaped by the harsh demands of a free-living lifestyle.</title>
        <authorList>
            <person name="Srinivasan J."/>
            <person name="Dillman A.R."/>
            <person name="Macchietto M.G."/>
            <person name="Heikkinen L."/>
            <person name="Lakso M."/>
            <person name="Fracchia K.M."/>
            <person name="Antoshechkin I."/>
            <person name="Mortazavi A."/>
            <person name="Wong G."/>
            <person name="Sternberg P.W."/>
        </authorList>
    </citation>
    <scope>NUCLEOTIDE SEQUENCE [LARGE SCALE GENOMIC DNA]</scope>
    <source>
        <strain evidence="3">MT8872</strain>
    </source>
</reference>
<sequence length="556" mass="64878">MDIESCQHRDFQKYAESVVGSHEWKAASYRIYGVTQLGQRFVLMLIFKWYYYVYQVVQPHEDSIRIKPMREFATFENEESAKEYMENRQKMLQLHNEIYGLNYFDMFVAEKLKVIWGHEVYRIRDFDVDGNPFVVVLKKNFAYYSVVVFKDPSVEPQISITKCFLEHKADKCVQIELNKLKEAAEKVQILWYVDTIEFKNEEIEEQPLINDVSNAIEGTSDFIAFVDSSLLCSFRGEEVYRKYGLTAAGQQFCFVVSKIHYYIIHVVLEPNSRPQDVLPHKIKIHSRTIHLINIKKRTDADRYVAKMIKRAVNRNEVFIDDWTVEKYHYEIQASSINDLQRELRRGDHIRRNLKVGRFKPTFHDGIYLGNGQVAHYTTDNRSGFFNSKGGSGAGIVSLETFLNGEDKITVSFYLSPTRSGDLIARIAEYLIENSFWDKSYNLVSRNCQLFALLCTTTKLEHQLQQDSDFEMILRSFTIAIFPLGVSLVLLSLWWINGTGVAGLVWTFFIISVLWFISFGIIIGIWCLQRKSVKETMKLFTELENQLELGLFTQQEV</sequence>
<dbReference type="AlphaFoldDB" id="A0A7E5A190"/>
<organism evidence="3 4">
    <name type="scientific">Panagrellus redivivus</name>
    <name type="common">Microworm</name>
    <dbReference type="NCBI Taxonomy" id="6233"/>
    <lineage>
        <taxon>Eukaryota</taxon>
        <taxon>Metazoa</taxon>
        <taxon>Ecdysozoa</taxon>
        <taxon>Nematoda</taxon>
        <taxon>Chromadorea</taxon>
        <taxon>Rhabditida</taxon>
        <taxon>Tylenchina</taxon>
        <taxon>Panagrolaimomorpha</taxon>
        <taxon>Panagrolaimoidea</taxon>
        <taxon>Panagrolaimidae</taxon>
        <taxon>Panagrellus</taxon>
    </lineage>
</organism>
<keyword evidence="1" id="KW-1133">Transmembrane helix</keyword>
<dbReference type="Gene3D" id="3.90.1720.10">
    <property type="entry name" value="endopeptidase domain like (from Nostoc punctiforme)"/>
    <property type="match status" value="1"/>
</dbReference>
<dbReference type="Pfam" id="PF04970">
    <property type="entry name" value="LRAT"/>
    <property type="match status" value="1"/>
</dbReference>
<feature type="transmembrane region" description="Helical" evidence="1">
    <location>
        <begin position="471"/>
        <end position="495"/>
    </location>
</feature>
<reference evidence="4" key="2">
    <citation type="submission" date="2020-10" db="UniProtKB">
        <authorList>
            <consortium name="WormBaseParasite"/>
        </authorList>
    </citation>
    <scope>IDENTIFICATION</scope>
</reference>
<protein>
    <submittedName>
        <fullName evidence="4">LRAT domain-containing protein</fullName>
    </submittedName>
</protein>
<dbReference type="Proteomes" id="UP000492821">
    <property type="component" value="Unassembled WGS sequence"/>
</dbReference>
<keyword evidence="1" id="KW-0472">Membrane</keyword>
<feature type="domain" description="LRAT" evidence="2">
    <location>
        <begin position="343"/>
        <end position="458"/>
    </location>
</feature>
<evidence type="ECO:0000259" key="2">
    <source>
        <dbReference type="Pfam" id="PF04970"/>
    </source>
</evidence>
<dbReference type="InterPro" id="IPR007053">
    <property type="entry name" value="LRAT_dom"/>
</dbReference>
<dbReference type="WBParaSite" id="Pan_g7635.t1">
    <property type="protein sequence ID" value="Pan_g7635.t1"/>
    <property type="gene ID" value="Pan_g7635"/>
</dbReference>
<keyword evidence="1" id="KW-0812">Transmembrane</keyword>
<evidence type="ECO:0000256" key="1">
    <source>
        <dbReference type="SAM" id="Phobius"/>
    </source>
</evidence>
<keyword evidence="3" id="KW-1185">Reference proteome</keyword>
<proteinExistence type="predicted"/>